<accession>A0A6N4SQX6</accession>
<proteinExistence type="predicted"/>
<sequence length="128" mass="14474">MMEDKKFVKKRYSFIVDTPITTYSKKFDLDKNIKLVRGILMSSNKPDLLFFRGSQKISVNGEELFPDDYEAKLLMSGISVPPDQKYADLGDGVIAGNGEVKISYKDSENSTTVFSAYEVNMYLMCELA</sequence>
<organism evidence="1 2">
    <name type="scientific">Cytophaga hutchinsonii (strain ATCC 33406 / DSM 1761 / CIP 103989 / NBRC 15051 / NCIMB 9469 / D465)</name>
    <dbReference type="NCBI Taxonomy" id="269798"/>
    <lineage>
        <taxon>Bacteria</taxon>
        <taxon>Pseudomonadati</taxon>
        <taxon>Bacteroidota</taxon>
        <taxon>Cytophagia</taxon>
        <taxon>Cytophagales</taxon>
        <taxon>Cytophagaceae</taxon>
        <taxon>Cytophaga</taxon>
    </lineage>
</organism>
<gene>
    <name evidence="1" type="ordered locus">CHU_1480</name>
</gene>
<dbReference type="EMBL" id="CP000383">
    <property type="protein sequence ID" value="ABG58751.1"/>
    <property type="molecule type" value="Genomic_DNA"/>
</dbReference>
<dbReference type="Proteomes" id="UP000001822">
    <property type="component" value="Chromosome"/>
</dbReference>
<reference evidence="1 2" key="1">
    <citation type="journal article" date="2007" name="Appl. Environ. Microbiol.">
        <title>Genome sequence of the cellulolytic gliding bacterium Cytophaga hutchinsonii.</title>
        <authorList>
            <person name="Xie G."/>
            <person name="Bruce D.C."/>
            <person name="Challacombe J.F."/>
            <person name="Chertkov O."/>
            <person name="Detter J.C."/>
            <person name="Gilna P."/>
            <person name="Han C.S."/>
            <person name="Lucas S."/>
            <person name="Misra M."/>
            <person name="Myers G.L."/>
            <person name="Richardson P."/>
            <person name="Tapia R."/>
            <person name="Thayer N."/>
            <person name="Thompson L.S."/>
            <person name="Brettin T.S."/>
            <person name="Henrissat B."/>
            <person name="Wilson D.B."/>
            <person name="McBride M.J."/>
        </authorList>
    </citation>
    <scope>NUCLEOTIDE SEQUENCE [LARGE SCALE GENOMIC DNA]</scope>
    <source>
        <strain evidence="2">ATCC 33406 / DSM 1761 / CIP 103989 / NBRC 15051 / NCIMB 9469 / D465</strain>
    </source>
</reference>
<evidence type="ECO:0000313" key="1">
    <source>
        <dbReference type="EMBL" id="ABG58751.1"/>
    </source>
</evidence>
<protein>
    <submittedName>
        <fullName evidence="1">Uncharacterized protein</fullName>
    </submittedName>
</protein>
<evidence type="ECO:0000313" key="2">
    <source>
        <dbReference type="Proteomes" id="UP000001822"/>
    </source>
</evidence>
<name>A0A6N4SQX6_CYTH3</name>
<dbReference type="KEGG" id="chu:CHU_1480"/>
<dbReference type="AlphaFoldDB" id="A0A6N4SQX6"/>
<keyword evidence="2" id="KW-1185">Reference proteome</keyword>